<sequence>MPRTANSQPNIPTPEMILRGHLRPVNLRTDLAPLADLIELVFAPTMDDNGRAAIRDMRSMSRLGVGSTLLGRLNELAQGISMGFVWVEDGRLVGNVSLYPAHWPRSAGRAWIIANVAVHPDYQRRGIARQLLQHSLETIRERKGTDAILQVDYDNARAIHIYDQLGFVRERAWTTWGRASLVSTPPLVQYDDLYITRRRPSEWRAEYELAKQARPQEKGGIGWLKPLDKSLFHKPWWQQIPYWFVTGGMERLIVRADRQLVGTLWIESGLAALRSRMTLMTNPEHQPRAAEALLNNVVRRYRNTALILEHPYDDTVTTQILDQYRFRPNRTVWHMRMHLG</sequence>
<dbReference type="InterPro" id="IPR016181">
    <property type="entry name" value="Acyl_CoA_acyltransferase"/>
</dbReference>
<dbReference type="EMBL" id="CP062983">
    <property type="protein sequence ID" value="QPC82283.1"/>
    <property type="molecule type" value="Genomic_DNA"/>
</dbReference>
<evidence type="ECO:0000259" key="1">
    <source>
        <dbReference type="PROSITE" id="PS51186"/>
    </source>
</evidence>
<dbReference type="InterPro" id="IPR000182">
    <property type="entry name" value="GNAT_dom"/>
</dbReference>
<dbReference type="Gene3D" id="3.40.630.30">
    <property type="match status" value="1"/>
</dbReference>
<keyword evidence="2" id="KW-0808">Transferase</keyword>
<evidence type="ECO:0000313" key="3">
    <source>
        <dbReference type="Proteomes" id="UP000594468"/>
    </source>
</evidence>
<feature type="domain" description="N-acetyltransferase" evidence="1">
    <location>
        <begin position="20"/>
        <end position="188"/>
    </location>
</feature>
<dbReference type="PANTHER" id="PTHR43072">
    <property type="entry name" value="N-ACETYLTRANSFERASE"/>
    <property type="match status" value="1"/>
</dbReference>
<dbReference type="PROSITE" id="PS51186">
    <property type="entry name" value="GNAT"/>
    <property type="match status" value="1"/>
</dbReference>
<dbReference type="RefSeq" id="WP_195170352.1">
    <property type="nucleotide sequence ID" value="NZ_CP062983.1"/>
</dbReference>
<proteinExistence type="predicted"/>
<evidence type="ECO:0000313" key="2">
    <source>
        <dbReference type="EMBL" id="QPC82283.1"/>
    </source>
</evidence>
<organism evidence="2 3">
    <name type="scientific">Phototrophicus methaneseepsis</name>
    <dbReference type="NCBI Taxonomy" id="2710758"/>
    <lineage>
        <taxon>Bacteria</taxon>
        <taxon>Bacillati</taxon>
        <taxon>Chloroflexota</taxon>
        <taxon>Candidatus Thermofontia</taxon>
        <taxon>Phototrophicales</taxon>
        <taxon>Phototrophicaceae</taxon>
        <taxon>Phototrophicus</taxon>
    </lineage>
</organism>
<gene>
    <name evidence="2" type="ORF">G4Y79_21780</name>
</gene>
<dbReference type="PANTHER" id="PTHR43072:SF60">
    <property type="entry name" value="L-2,4-DIAMINOBUTYRIC ACID ACETYLTRANSFERASE"/>
    <property type="match status" value="1"/>
</dbReference>
<dbReference type="Proteomes" id="UP000594468">
    <property type="component" value="Chromosome"/>
</dbReference>
<keyword evidence="3" id="KW-1185">Reference proteome</keyword>
<dbReference type="GO" id="GO:0016747">
    <property type="term" value="F:acyltransferase activity, transferring groups other than amino-acyl groups"/>
    <property type="evidence" value="ECO:0007669"/>
    <property type="project" value="InterPro"/>
</dbReference>
<dbReference type="KEGG" id="pmet:G4Y79_21780"/>
<reference evidence="2 3" key="1">
    <citation type="submission" date="2020-02" db="EMBL/GenBank/DDBJ databases">
        <authorList>
            <person name="Zheng R.K."/>
            <person name="Sun C.M."/>
        </authorList>
    </citation>
    <scope>NUCLEOTIDE SEQUENCE [LARGE SCALE GENOMIC DNA]</scope>
    <source>
        <strain evidence="3">rifampicinis</strain>
    </source>
</reference>
<accession>A0A7S8E8L2</accession>
<dbReference type="CDD" id="cd04301">
    <property type="entry name" value="NAT_SF"/>
    <property type="match status" value="1"/>
</dbReference>
<dbReference type="SUPFAM" id="SSF55729">
    <property type="entry name" value="Acyl-CoA N-acyltransferases (Nat)"/>
    <property type="match status" value="1"/>
</dbReference>
<dbReference type="Pfam" id="PF00583">
    <property type="entry name" value="Acetyltransf_1"/>
    <property type="match status" value="1"/>
</dbReference>
<dbReference type="AlphaFoldDB" id="A0A7S8E8L2"/>
<protein>
    <submittedName>
        <fullName evidence="2">GNAT family N-acetyltransferase</fullName>
    </submittedName>
</protein>
<name>A0A7S8E8L2_9CHLR</name>